<dbReference type="CDD" id="cd05471">
    <property type="entry name" value="pepsin_like"/>
    <property type="match status" value="1"/>
</dbReference>
<name>A0AAD4MW91_9BILA</name>
<organism evidence="4 5">
    <name type="scientific">Ditylenchus destructor</name>
    <dbReference type="NCBI Taxonomy" id="166010"/>
    <lineage>
        <taxon>Eukaryota</taxon>
        <taxon>Metazoa</taxon>
        <taxon>Ecdysozoa</taxon>
        <taxon>Nematoda</taxon>
        <taxon>Chromadorea</taxon>
        <taxon>Rhabditida</taxon>
        <taxon>Tylenchina</taxon>
        <taxon>Tylenchomorpha</taxon>
        <taxon>Sphaerularioidea</taxon>
        <taxon>Anguinidae</taxon>
        <taxon>Anguininae</taxon>
        <taxon>Ditylenchus</taxon>
    </lineage>
</organism>
<keyword evidence="4" id="KW-0378">Hydrolase</keyword>
<sequence length="397" mass="44319">MFLTSIWLLLSAVPPIFTINSLYAPVGHLSVPNDLQIDQVMGPKNEEIELEKRIKRKVAEQSGSIELIYYHSQLIIGEIDVGTPTQKFIVQFNIYTPESWLISANATVYKASGFDAKKKYYSNVSSSYRDGEKYFQTDFGYVNGIIAKDNILIGVLTIPNVPFGVAENAGYWISYEPIDGVFGLSTADTESGVKSAIRTITEDLGTPIVSVYLNKSKVYNVNGTGLLTFGSEDTVNCVPEYVYAEYSNPPTWQIAAFSVSDSDGGLVELRNLSITVSDWGSWFVTSKNVTEMIAKLASAVYDKTTGNYNISCETSEDIKNKEIHFRIREDGGKITSRVGDFITKYDDQCILAIYASYNDYDCNWYFPASFVRTHCVAVDFSKNQMGFSDVRPELRNP</sequence>
<feature type="chain" id="PRO_5042147613" evidence="2">
    <location>
        <begin position="19"/>
        <end position="397"/>
    </location>
</feature>
<dbReference type="Gene3D" id="2.40.70.10">
    <property type="entry name" value="Acid Proteases"/>
    <property type="match status" value="2"/>
</dbReference>
<reference evidence="4" key="1">
    <citation type="submission" date="2022-01" db="EMBL/GenBank/DDBJ databases">
        <title>Genome Sequence Resource for Two Populations of Ditylenchus destructor, the Migratory Endoparasitic Phytonematode.</title>
        <authorList>
            <person name="Zhang H."/>
            <person name="Lin R."/>
            <person name="Xie B."/>
        </authorList>
    </citation>
    <scope>NUCLEOTIDE SEQUENCE</scope>
    <source>
        <strain evidence="4">BazhouSP</strain>
    </source>
</reference>
<dbReference type="GO" id="GO:0004190">
    <property type="term" value="F:aspartic-type endopeptidase activity"/>
    <property type="evidence" value="ECO:0007669"/>
    <property type="project" value="InterPro"/>
</dbReference>
<comment type="caution">
    <text evidence="4">The sequence shown here is derived from an EMBL/GenBank/DDBJ whole genome shotgun (WGS) entry which is preliminary data.</text>
</comment>
<dbReference type="Pfam" id="PF00026">
    <property type="entry name" value="Asp"/>
    <property type="match status" value="1"/>
</dbReference>
<dbReference type="PANTHER" id="PTHR47966">
    <property type="entry name" value="BETA-SITE APP-CLEAVING ENZYME, ISOFORM A-RELATED"/>
    <property type="match status" value="1"/>
</dbReference>
<dbReference type="AlphaFoldDB" id="A0AAD4MW91"/>
<accession>A0AAD4MW91</accession>
<evidence type="ECO:0000256" key="1">
    <source>
        <dbReference type="ARBA" id="ARBA00007447"/>
    </source>
</evidence>
<dbReference type="InterPro" id="IPR001461">
    <property type="entry name" value="Aspartic_peptidase_A1"/>
</dbReference>
<dbReference type="PANTHER" id="PTHR47966:SF8">
    <property type="entry name" value="ASPARTIC PROTEASE 1-RELATED"/>
    <property type="match status" value="1"/>
</dbReference>
<keyword evidence="2" id="KW-0732">Signal</keyword>
<dbReference type="InterPro" id="IPR021109">
    <property type="entry name" value="Peptidase_aspartic_dom_sf"/>
</dbReference>
<evidence type="ECO:0000256" key="2">
    <source>
        <dbReference type="SAM" id="SignalP"/>
    </source>
</evidence>
<dbReference type="InterPro" id="IPR034164">
    <property type="entry name" value="Pepsin-like_dom"/>
</dbReference>
<dbReference type="GO" id="GO:0006508">
    <property type="term" value="P:proteolysis"/>
    <property type="evidence" value="ECO:0007669"/>
    <property type="project" value="UniProtKB-KW"/>
</dbReference>
<keyword evidence="4" id="KW-0645">Protease</keyword>
<gene>
    <name evidence="4" type="ORF">DdX_12869</name>
</gene>
<protein>
    <submittedName>
        <fullName evidence="4">Eukaryotic aspartyl protease domain-containing protein</fullName>
    </submittedName>
</protein>
<feature type="domain" description="Peptidase A1" evidence="3">
    <location>
        <begin position="75"/>
        <end position="388"/>
    </location>
</feature>
<dbReference type="Proteomes" id="UP001201812">
    <property type="component" value="Unassembled WGS sequence"/>
</dbReference>
<dbReference type="GO" id="GO:0005764">
    <property type="term" value="C:lysosome"/>
    <property type="evidence" value="ECO:0007669"/>
    <property type="project" value="TreeGrafter"/>
</dbReference>
<keyword evidence="5" id="KW-1185">Reference proteome</keyword>
<evidence type="ECO:0000259" key="3">
    <source>
        <dbReference type="PROSITE" id="PS51767"/>
    </source>
</evidence>
<dbReference type="InterPro" id="IPR033121">
    <property type="entry name" value="PEPTIDASE_A1"/>
</dbReference>
<comment type="similarity">
    <text evidence="1">Belongs to the peptidase A1 family.</text>
</comment>
<dbReference type="PROSITE" id="PS51767">
    <property type="entry name" value="PEPTIDASE_A1"/>
    <property type="match status" value="1"/>
</dbReference>
<evidence type="ECO:0000313" key="4">
    <source>
        <dbReference type="EMBL" id="KAI1706659.1"/>
    </source>
</evidence>
<evidence type="ECO:0000313" key="5">
    <source>
        <dbReference type="Proteomes" id="UP001201812"/>
    </source>
</evidence>
<dbReference type="EMBL" id="JAKKPZ010000046">
    <property type="protein sequence ID" value="KAI1706659.1"/>
    <property type="molecule type" value="Genomic_DNA"/>
</dbReference>
<dbReference type="SUPFAM" id="SSF50630">
    <property type="entry name" value="Acid proteases"/>
    <property type="match status" value="1"/>
</dbReference>
<feature type="signal peptide" evidence="2">
    <location>
        <begin position="1"/>
        <end position="18"/>
    </location>
</feature>
<proteinExistence type="inferred from homology"/>